<comment type="function">
    <text evidence="1 7">Component of the exocyst complex involved in the docking of exocytic vesicles with fusion sites on the plasma membrane.</text>
</comment>
<dbReference type="GO" id="GO:0006887">
    <property type="term" value="P:exocytosis"/>
    <property type="evidence" value="ECO:0007669"/>
    <property type="project" value="UniProtKB-KW"/>
</dbReference>
<evidence type="ECO:0000256" key="8">
    <source>
        <dbReference type="SAM" id="MobiDB-lite"/>
    </source>
</evidence>
<dbReference type="InterPro" id="IPR014756">
    <property type="entry name" value="Ig_E-set"/>
</dbReference>
<dbReference type="EMBL" id="HBUF01399203">
    <property type="protein sequence ID" value="CAG6736387.1"/>
    <property type="molecule type" value="Transcribed_RNA"/>
</dbReference>
<dbReference type="GO" id="GO:0048731">
    <property type="term" value="P:system development"/>
    <property type="evidence" value="ECO:0007669"/>
    <property type="project" value="UniProtKB-ARBA"/>
</dbReference>
<protein>
    <recommendedName>
        <fullName evidence="3 7">Exocyst complex component 2</fullName>
    </recommendedName>
</protein>
<dbReference type="SUPFAM" id="SSF81296">
    <property type="entry name" value="E set domains"/>
    <property type="match status" value="1"/>
</dbReference>
<dbReference type="GO" id="GO:0006893">
    <property type="term" value="P:Golgi to plasma membrane transport"/>
    <property type="evidence" value="ECO:0007669"/>
    <property type="project" value="UniProtKB-UniRule"/>
</dbReference>
<feature type="region of interest" description="Disordered" evidence="8">
    <location>
        <begin position="1"/>
        <end position="20"/>
    </location>
</feature>
<dbReference type="InterPro" id="IPR029175">
    <property type="entry name" value="EXOC2/Sec5"/>
</dbReference>
<evidence type="ECO:0000256" key="3">
    <source>
        <dbReference type="ARBA" id="ARBA00017526"/>
    </source>
</evidence>
<comment type="similarity">
    <text evidence="2 7">Belongs to the SEC5 family.</text>
</comment>
<dbReference type="EMBL" id="HBUF01221412">
    <property type="protein sequence ID" value="CAG6669577.1"/>
    <property type="molecule type" value="Transcribed_RNA"/>
</dbReference>
<dbReference type="GO" id="GO:0015031">
    <property type="term" value="P:protein transport"/>
    <property type="evidence" value="ECO:0007669"/>
    <property type="project" value="UniProtKB-KW"/>
</dbReference>
<dbReference type="FunFam" id="2.60.40.10:FF:000196">
    <property type="entry name" value="Exocyst complex component 2"/>
    <property type="match status" value="1"/>
</dbReference>
<dbReference type="GO" id="GO:0000145">
    <property type="term" value="C:exocyst"/>
    <property type="evidence" value="ECO:0007669"/>
    <property type="project" value="UniProtKB-UniRule"/>
</dbReference>
<feature type="domain" description="Exocyst complex component EXOC2/Sec5 N-terminal" evidence="10">
    <location>
        <begin position="126"/>
        <end position="874"/>
    </location>
</feature>
<accession>A0A8D8SKL0</accession>
<keyword evidence="4 7" id="KW-0813">Transport</keyword>
<dbReference type="CDD" id="cd00603">
    <property type="entry name" value="IPT_PCSR"/>
    <property type="match status" value="1"/>
</dbReference>
<dbReference type="EMBL" id="HBUF01053088">
    <property type="protein sequence ID" value="CAG6622681.1"/>
    <property type="molecule type" value="Transcribed_RNA"/>
</dbReference>
<keyword evidence="5 7" id="KW-0268">Exocytosis</keyword>
<evidence type="ECO:0000256" key="2">
    <source>
        <dbReference type="ARBA" id="ARBA00010578"/>
    </source>
</evidence>
<name>A0A8D8SKL0_9HEMI</name>
<evidence type="ECO:0000259" key="9">
    <source>
        <dbReference type="Pfam" id="PF01833"/>
    </source>
</evidence>
<dbReference type="PANTHER" id="PTHR13043">
    <property type="entry name" value="EXOCYST COMPLEX COMPONENT SEC5"/>
    <property type="match status" value="1"/>
</dbReference>
<dbReference type="GO" id="GO:0048468">
    <property type="term" value="P:cell development"/>
    <property type="evidence" value="ECO:0007669"/>
    <property type="project" value="UniProtKB-ARBA"/>
</dbReference>
<dbReference type="InterPro" id="IPR002909">
    <property type="entry name" value="IPT_dom"/>
</dbReference>
<dbReference type="InterPro" id="IPR039481">
    <property type="entry name" value="EXOC2/Sec5_N_dom"/>
</dbReference>
<dbReference type="InterPro" id="IPR013783">
    <property type="entry name" value="Ig-like_fold"/>
</dbReference>
<dbReference type="Pfam" id="PF01833">
    <property type="entry name" value="TIG"/>
    <property type="match status" value="1"/>
</dbReference>
<feature type="domain" description="IPT/TIG" evidence="9">
    <location>
        <begin position="5"/>
        <end position="84"/>
    </location>
</feature>
<dbReference type="Pfam" id="PF15469">
    <property type="entry name" value="Sec5"/>
    <property type="match status" value="1"/>
</dbReference>
<evidence type="ECO:0000256" key="4">
    <source>
        <dbReference type="ARBA" id="ARBA00022448"/>
    </source>
</evidence>
<evidence type="ECO:0000256" key="6">
    <source>
        <dbReference type="ARBA" id="ARBA00022927"/>
    </source>
</evidence>
<evidence type="ECO:0000256" key="5">
    <source>
        <dbReference type="ARBA" id="ARBA00022483"/>
    </source>
</evidence>
<evidence type="ECO:0000256" key="7">
    <source>
        <dbReference type="RuleBase" id="RU365069"/>
    </source>
</evidence>
<reference evidence="11" key="1">
    <citation type="submission" date="2021-05" db="EMBL/GenBank/DDBJ databases">
        <authorList>
            <person name="Alioto T."/>
            <person name="Alioto T."/>
            <person name="Gomez Garrido J."/>
        </authorList>
    </citation>
    <scope>NUCLEOTIDE SEQUENCE</scope>
</reference>
<dbReference type="EMBL" id="HBUF01399202">
    <property type="protein sequence ID" value="CAG6736386.1"/>
    <property type="molecule type" value="Transcribed_RNA"/>
</dbReference>
<dbReference type="Gene3D" id="2.60.40.10">
    <property type="entry name" value="Immunoglobulins"/>
    <property type="match status" value="1"/>
</dbReference>
<proteinExistence type="inferred from homology"/>
<comment type="subunit">
    <text evidence="7">Component of the exocyst complex.</text>
</comment>
<keyword evidence="6 7" id="KW-0653">Protein transport</keyword>
<evidence type="ECO:0000313" key="11">
    <source>
        <dbReference type="EMBL" id="CAG6669577.1"/>
    </source>
</evidence>
<organism evidence="11">
    <name type="scientific">Cacopsylla melanoneura</name>
    <dbReference type="NCBI Taxonomy" id="428564"/>
    <lineage>
        <taxon>Eukaryota</taxon>
        <taxon>Metazoa</taxon>
        <taxon>Ecdysozoa</taxon>
        <taxon>Arthropoda</taxon>
        <taxon>Hexapoda</taxon>
        <taxon>Insecta</taxon>
        <taxon>Pterygota</taxon>
        <taxon>Neoptera</taxon>
        <taxon>Paraneoptera</taxon>
        <taxon>Hemiptera</taxon>
        <taxon>Sternorrhyncha</taxon>
        <taxon>Psylloidea</taxon>
        <taxon>Psyllidae</taxon>
        <taxon>Psyllinae</taxon>
        <taxon>Cacopsylla</taxon>
    </lineage>
</organism>
<dbReference type="EMBL" id="HBUF01053089">
    <property type="protein sequence ID" value="CAG6622682.1"/>
    <property type="molecule type" value="Transcribed_RNA"/>
</dbReference>
<sequence>MAPPPVVTGISPKEGPPGTRVTIRGEYLGSKPNDLISLMICGCECQLSAEWKSPNKIIARSGPGKGRGEIIVTTSSGGEGTCTIQFRGYHETIGPLKESAVWVEEAPIQSLSWNRRSMSPSSYQLEDPLGLSVEREDRKIPEDDLHELFPDGSGDLGSENFEPTWFLLDHHHSTSFDDLRAGLSFLRRKVESQKEGQLSFLKSNVSSVMEQMDTLFLFKEKFEANVREHGLDPTIKVEQAIKKSMTEATKLFQDVLARREKADKTRNALAVLQRYRFLFSLPLSISNNIAKNDIDAVINDYARAMNLFGKTDVVLFKKVLCEVESNINDLRDMLRKKIKIMPQTLQEQKTLIRNLINLDAGGNPGWDAIMSQYEYIIHLLESSKTEHMALDAENSKPKKPKHTRSASGSHVLEPAPIIIPQPILCVEELTAIVSERFPDLWKLGQSYFSGELQGNIETNNQPAFKKIILDVVALSCKSIRSSVLPHTCDGNVKTFPTSYKESLGPHLPTALQYVCDLYSNLLALDLPTQALQIVSKLLFDLKLHTLLSSVKLCENQIKALKHEEKWQYQFNPNKGAITLLPNQFEQLIIDMIQSIKQNILNKDDKENTLLSNDLAKNQFIAEINKLLLTIVNLMDELSSGSNDQEDNMPVSQLIGSPMVYSDKQLSGTFYEERLLLTLSNCRYIHYSMFPRWDDLFIQNGLISIKDSLKLTVDSLVTLENKLIENYIEIKSDPLVGTIEPSMYLGHFDWDTNIPPSDLKPYAKEILSNIIAVHAELVRIVPGVIHKVISGIVETVAEELSRLMSCVTKFSDCGKQQAYVDMSCLKNTLAQYCNENAKDYFLEALDVIPPLSAAQKERVDEILSQFQVRMKLQLLGLSLIK</sequence>
<dbReference type="PANTHER" id="PTHR13043:SF1">
    <property type="entry name" value="EXOCYST COMPLEX COMPONENT 2"/>
    <property type="match status" value="1"/>
</dbReference>
<evidence type="ECO:0000256" key="1">
    <source>
        <dbReference type="ARBA" id="ARBA00002660"/>
    </source>
</evidence>
<dbReference type="AlphaFoldDB" id="A0A8D8SKL0"/>
<evidence type="ECO:0000259" key="10">
    <source>
        <dbReference type="Pfam" id="PF15469"/>
    </source>
</evidence>
<dbReference type="EMBL" id="HBUF01221413">
    <property type="protein sequence ID" value="CAG6669578.1"/>
    <property type="molecule type" value="Transcribed_RNA"/>
</dbReference>